<dbReference type="InterPro" id="IPR008266">
    <property type="entry name" value="Tyr_kinase_AS"/>
</dbReference>
<dbReference type="GO" id="GO:0005524">
    <property type="term" value="F:ATP binding"/>
    <property type="evidence" value="ECO:0007669"/>
    <property type="project" value="UniProtKB-KW"/>
</dbReference>
<sequence>MRLDADAAVEYLEARGRVPEGARPVAEPLGGGVSNDVFRVSWDDDAVVLKQPLPDLAVADDWPADVGRVHNEAAAARVYAAVLDDRGMDGVAVPAVRFEDHEEHVIGISSAPESARMWKSDLLDGTVDPGIAATVGEFLAAAHDYAADDGDLEEAFGNYVPFEQLRLDPYHRTVAERHPDLAPAIEREIERIRSTRSTLVHGDYSPKNVLVDDTDRRPHLWLLDFEVAHWGDPAFDVAFMLNHLFIKSVYLADRRDEYVSAAEAFWEAYRDTVETTPIDETDVVRELGVLMLARVDGKSPVEYVEQVETKETLRALARRILTGDVGTVAELASIVREEVDGR</sequence>
<dbReference type="SUPFAM" id="SSF56112">
    <property type="entry name" value="Protein kinase-like (PK-like)"/>
    <property type="match status" value="1"/>
</dbReference>
<evidence type="ECO:0000313" key="7">
    <source>
        <dbReference type="EMBL" id="QLG28798.1"/>
    </source>
</evidence>
<dbReference type="PANTHER" id="PTHR34273:SF2">
    <property type="entry name" value="METHYLTHIORIBOSE KINASE"/>
    <property type="match status" value="1"/>
</dbReference>
<dbReference type="RefSeq" id="WP_179170372.1">
    <property type="nucleotide sequence ID" value="NZ_CP058529.1"/>
</dbReference>
<dbReference type="EMBL" id="CP058529">
    <property type="protein sequence ID" value="QLG28798.1"/>
    <property type="molecule type" value="Genomic_DNA"/>
</dbReference>
<dbReference type="Proteomes" id="UP000509750">
    <property type="component" value="Chromosome"/>
</dbReference>
<dbReference type="GO" id="GO:0004672">
    <property type="term" value="F:protein kinase activity"/>
    <property type="evidence" value="ECO:0007669"/>
    <property type="project" value="InterPro"/>
</dbReference>
<name>A0A7D5KXV3_9EURY</name>
<evidence type="ECO:0000313" key="8">
    <source>
        <dbReference type="Proteomes" id="UP000509750"/>
    </source>
</evidence>
<evidence type="ECO:0000259" key="6">
    <source>
        <dbReference type="PROSITE" id="PS50011"/>
    </source>
</evidence>
<dbReference type="PROSITE" id="PS50011">
    <property type="entry name" value="PROTEIN_KINASE_DOM"/>
    <property type="match status" value="1"/>
</dbReference>
<evidence type="ECO:0000256" key="4">
    <source>
        <dbReference type="ARBA" id="ARBA00022777"/>
    </source>
</evidence>
<dbReference type="Pfam" id="PF01636">
    <property type="entry name" value="APH"/>
    <property type="match status" value="1"/>
</dbReference>
<gene>
    <name evidence="7" type="ORF">HUG10_15170</name>
</gene>
<dbReference type="InterPro" id="IPR011009">
    <property type="entry name" value="Kinase-like_dom_sf"/>
</dbReference>
<keyword evidence="5" id="KW-0067">ATP-binding</keyword>
<dbReference type="KEGG" id="halg:HUG10_15170"/>
<dbReference type="Gene3D" id="3.30.200.20">
    <property type="entry name" value="Phosphorylase Kinase, domain 1"/>
    <property type="match status" value="1"/>
</dbReference>
<protein>
    <submittedName>
        <fullName evidence="7">Aminoglycoside phosphotransferase family protein</fullName>
    </submittedName>
</protein>
<evidence type="ECO:0000256" key="5">
    <source>
        <dbReference type="ARBA" id="ARBA00022840"/>
    </source>
</evidence>
<keyword evidence="4" id="KW-0418">Kinase</keyword>
<evidence type="ECO:0000256" key="2">
    <source>
        <dbReference type="ARBA" id="ARBA00022679"/>
    </source>
</evidence>
<accession>A0A7D5KXV3</accession>
<dbReference type="InterPro" id="IPR000719">
    <property type="entry name" value="Prot_kinase_dom"/>
</dbReference>
<feature type="domain" description="Protein kinase" evidence="6">
    <location>
        <begin position="23"/>
        <end position="342"/>
    </location>
</feature>
<dbReference type="PROSITE" id="PS00109">
    <property type="entry name" value="PROTEIN_KINASE_TYR"/>
    <property type="match status" value="1"/>
</dbReference>
<proteinExistence type="inferred from homology"/>
<dbReference type="Gene3D" id="3.90.1200.10">
    <property type="match status" value="1"/>
</dbReference>
<reference evidence="7 8" key="1">
    <citation type="submission" date="2020-07" db="EMBL/GenBank/DDBJ databases">
        <title>Gai3-2, isolated from salt lake.</title>
        <authorList>
            <person name="Cui H."/>
            <person name="Shi X."/>
        </authorList>
    </citation>
    <scope>NUCLEOTIDE SEQUENCE [LARGE SCALE GENOMIC DNA]</scope>
    <source>
        <strain evidence="7 8">Gai3-2</strain>
    </source>
</reference>
<dbReference type="PANTHER" id="PTHR34273">
    <property type="entry name" value="METHYLTHIORIBOSE KINASE"/>
    <property type="match status" value="1"/>
</dbReference>
<comment type="similarity">
    <text evidence="1">Belongs to the methylthioribose kinase family.</text>
</comment>
<keyword evidence="3" id="KW-0547">Nucleotide-binding</keyword>
<dbReference type="InterPro" id="IPR002575">
    <property type="entry name" value="Aminoglycoside_PTrfase"/>
</dbReference>
<dbReference type="OrthoDB" id="350437at2157"/>
<keyword evidence="8" id="KW-1185">Reference proteome</keyword>
<evidence type="ECO:0000256" key="1">
    <source>
        <dbReference type="ARBA" id="ARBA00010165"/>
    </source>
</evidence>
<keyword evidence="2 7" id="KW-0808">Transferase</keyword>
<evidence type="ECO:0000256" key="3">
    <source>
        <dbReference type="ARBA" id="ARBA00022741"/>
    </source>
</evidence>
<dbReference type="AlphaFoldDB" id="A0A7D5KXV3"/>
<organism evidence="7 8">
    <name type="scientific">Halorarum halophilum</name>
    <dbReference type="NCBI Taxonomy" id="2743090"/>
    <lineage>
        <taxon>Archaea</taxon>
        <taxon>Methanobacteriati</taxon>
        <taxon>Methanobacteriota</taxon>
        <taxon>Stenosarchaea group</taxon>
        <taxon>Halobacteria</taxon>
        <taxon>Halobacteriales</taxon>
        <taxon>Haloferacaceae</taxon>
        <taxon>Halorarum</taxon>
    </lineage>
</organism>
<dbReference type="GeneID" id="56030201"/>